<name>A0A161Z0P1_9NOCA</name>
<dbReference type="GO" id="GO:0003677">
    <property type="term" value="F:DNA binding"/>
    <property type="evidence" value="ECO:0007669"/>
    <property type="project" value="InterPro"/>
</dbReference>
<dbReference type="EMBL" id="LWGR01000012">
    <property type="protein sequence ID" value="KZM71754.1"/>
    <property type="molecule type" value="Genomic_DNA"/>
</dbReference>
<dbReference type="AlphaFoldDB" id="A0A161Z0P1"/>
<dbReference type="InterPro" id="IPR011067">
    <property type="entry name" value="Plasmid_toxin/cell-grow_inhib"/>
</dbReference>
<keyword evidence="4" id="KW-1185">Reference proteome</keyword>
<accession>A0A161Z0P1</accession>
<gene>
    <name evidence="3" type="ORF">AWN90_03370</name>
</gene>
<dbReference type="Proteomes" id="UP000076512">
    <property type="component" value="Unassembled WGS sequence"/>
</dbReference>
<evidence type="ECO:0000256" key="1">
    <source>
        <dbReference type="ARBA" id="ARBA00007521"/>
    </source>
</evidence>
<reference evidence="3 4" key="1">
    <citation type="submission" date="2016-04" db="EMBL/GenBank/DDBJ databases">
        <authorList>
            <person name="Evans L.H."/>
            <person name="Alamgir A."/>
            <person name="Owens N."/>
            <person name="Weber N.D."/>
            <person name="Virtaneva K."/>
            <person name="Barbian K."/>
            <person name="Babar A."/>
            <person name="Rosenke K."/>
        </authorList>
    </citation>
    <scope>NUCLEOTIDE SEQUENCE [LARGE SCALE GENOMIC DNA]</scope>
    <source>
        <strain evidence="3 4">IFM 0406</strain>
    </source>
</reference>
<dbReference type="PANTHER" id="PTHR33988:SF2">
    <property type="entry name" value="ENDORIBONUCLEASE MAZF"/>
    <property type="match status" value="1"/>
</dbReference>
<dbReference type="SUPFAM" id="SSF50118">
    <property type="entry name" value="Cell growth inhibitor/plasmid maintenance toxic component"/>
    <property type="match status" value="1"/>
</dbReference>
<organism evidence="3 4">
    <name type="scientific">Nocardia terpenica</name>
    <dbReference type="NCBI Taxonomy" id="455432"/>
    <lineage>
        <taxon>Bacteria</taxon>
        <taxon>Bacillati</taxon>
        <taxon>Actinomycetota</taxon>
        <taxon>Actinomycetes</taxon>
        <taxon>Mycobacteriales</taxon>
        <taxon>Nocardiaceae</taxon>
        <taxon>Nocardia</taxon>
    </lineage>
</organism>
<dbReference type="STRING" id="455432.AWN90_03370"/>
<evidence type="ECO:0000256" key="2">
    <source>
        <dbReference type="ARBA" id="ARBA00022649"/>
    </source>
</evidence>
<dbReference type="Pfam" id="PF02452">
    <property type="entry name" value="PemK_toxin"/>
    <property type="match status" value="1"/>
</dbReference>
<dbReference type="GO" id="GO:0004521">
    <property type="term" value="F:RNA endonuclease activity"/>
    <property type="evidence" value="ECO:0007669"/>
    <property type="project" value="TreeGrafter"/>
</dbReference>
<dbReference type="Gene3D" id="2.30.30.110">
    <property type="match status" value="1"/>
</dbReference>
<dbReference type="GO" id="GO:0016075">
    <property type="term" value="P:rRNA catabolic process"/>
    <property type="evidence" value="ECO:0007669"/>
    <property type="project" value="TreeGrafter"/>
</dbReference>
<proteinExistence type="inferred from homology"/>
<keyword evidence="2" id="KW-1277">Toxin-antitoxin system</keyword>
<dbReference type="GO" id="GO:0006402">
    <property type="term" value="P:mRNA catabolic process"/>
    <property type="evidence" value="ECO:0007669"/>
    <property type="project" value="TreeGrafter"/>
</dbReference>
<dbReference type="PANTHER" id="PTHR33988">
    <property type="entry name" value="ENDORIBONUCLEASE MAZF-RELATED"/>
    <property type="match status" value="1"/>
</dbReference>
<comment type="caution">
    <text evidence="3">The sequence shown here is derived from an EMBL/GenBank/DDBJ whole genome shotgun (WGS) entry which is preliminary data.</text>
</comment>
<sequence>MVIRAAIHQIDLGNNDRGREQRGRRYGIVLSEIDWSMVTVVPTSTNAQPSRFRPEIELMGKTTRLLVDQIRSLDTKYVHDLVGYLSQEEMGRLERATRLYLRL</sequence>
<dbReference type="InterPro" id="IPR003477">
    <property type="entry name" value="PemK-like"/>
</dbReference>
<evidence type="ECO:0000313" key="4">
    <source>
        <dbReference type="Proteomes" id="UP000076512"/>
    </source>
</evidence>
<protein>
    <submittedName>
        <fullName evidence="3">Growth inhibitor PemK</fullName>
    </submittedName>
</protein>
<evidence type="ECO:0000313" key="3">
    <source>
        <dbReference type="EMBL" id="KZM71754.1"/>
    </source>
</evidence>
<comment type="similarity">
    <text evidence="1">Belongs to the PemK/MazF family.</text>
</comment>